<evidence type="ECO:0000313" key="2">
    <source>
        <dbReference type="Proteomes" id="UP001153678"/>
    </source>
</evidence>
<organism evidence="1 2">
    <name type="scientific">Funneliformis geosporum</name>
    <dbReference type="NCBI Taxonomy" id="1117311"/>
    <lineage>
        <taxon>Eukaryota</taxon>
        <taxon>Fungi</taxon>
        <taxon>Fungi incertae sedis</taxon>
        <taxon>Mucoromycota</taxon>
        <taxon>Glomeromycotina</taxon>
        <taxon>Glomeromycetes</taxon>
        <taxon>Glomerales</taxon>
        <taxon>Glomeraceae</taxon>
        <taxon>Funneliformis</taxon>
    </lineage>
</organism>
<name>A0A9W4T419_9GLOM</name>
<sequence>MSRWKGLLPQQTIFMFDNVLVDGRALACLLPYGKSGQGEEVKVNYKSRLCSNCPDQQEANVEEALLEVIKNAVESVMGGVKVESSPDSVKFTSDGLEISGSEYLVKIDKSREIEDLLD</sequence>
<dbReference type="AlphaFoldDB" id="A0A9W4T419"/>
<keyword evidence="2" id="KW-1185">Reference proteome</keyword>
<proteinExistence type="predicted"/>
<dbReference type="EMBL" id="CAMKVN010007827">
    <property type="protein sequence ID" value="CAI2191907.1"/>
    <property type="molecule type" value="Genomic_DNA"/>
</dbReference>
<reference evidence="1" key="1">
    <citation type="submission" date="2022-08" db="EMBL/GenBank/DDBJ databases">
        <authorList>
            <person name="Kallberg Y."/>
            <person name="Tangrot J."/>
            <person name="Rosling A."/>
        </authorList>
    </citation>
    <scope>NUCLEOTIDE SEQUENCE</scope>
    <source>
        <strain evidence="1">Wild A</strain>
    </source>
</reference>
<evidence type="ECO:0000313" key="1">
    <source>
        <dbReference type="EMBL" id="CAI2191907.1"/>
    </source>
</evidence>
<accession>A0A9W4T419</accession>
<dbReference type="Proteomes" id="UP001153678">
    <property type="component" value="Unassembled WGS sequence"/>
</dbReference>
<gene>
    <name evidence="1" type="ORF">FWILDA_LOCUS15308</name>
</gene>
<protein>
    <submittedName>
        <fullName evidence="1">3239_t:CDS:1</fullName>
    </submittedName>
</protein>
<comment type="caution">
    <text evidence="1">The sequence shown here is derived from an EMBL/GenBank/DDBJ whole genome shotgun (WGS) entry which is preliminary data.</text>
</comment>